<evidence type="ECO:0000313" key="4">
    <source>
        <dbReference type="Proteomes" id="UP000183760"/>
    </source>
</evidence>
<dbReference type="Proteomes" id="UP000183760">
    <property type="component" value="Unassembled WGS sequence"/>
</dbReference>
<dbReference type="EMBL" id="BJXR01000016">
    <property type="protein sequence ID" value="GEN06431.1"/>
    <property type="molecule type" value="Genomic_DNA"/>
</dbReference>
<dbReference type="EMBL" id="FOIB01000002">
    <property type="protein sequence ID" value="SET48859.1"/>
    <property type="molecule type" value="Genomic_DNA"/>
</dbReference>
<name>A0A511SX06_MYXFU</name>
<reference evidence="3 4" key="1">
    <citation type="submission" date="2016-10" db="EMBL/GenBank/DDBJ databases">
        <authorList>
            <person name="Varghese N."/>
            <person name="Submissions S."/>
        </authorList>
    </citation>
    <scope>NUCLEOTIDE SEQUENCE [LARGE SCALE GENOMIC DNA]</scope>
    <source>
        <strain evidence="3 4">DSM 16525</strain>
    </source>
</reference>
<organism evidence="2 5">
    <name type="scientific">Myxococcus fulvus</name>
    <dbReference type="NCBI Taxonomy" id="33"/>
    <lineage>
        <taxon>Bacteria</taxon>
        <taxon>Pseudomonadati</taxon>
        <taxon>Myxococcota</taxon>
        <taxon>Myxococcia</taxon>
        <taxon>Myxococcales</taxon>
        <taxon>Cystobacterineae</taxon>
        <taxon>Myxococcaceae</taxon>
        <taxon>Myxococcus</taxon>
    </lineage>
</organism>
<proteinExistence type="predicted"/>
<evidence type="ECO:0000313" key="5">
    <source>
        <dbReference type="Proteomes" id="UP000321514"/>
    </source>
</evidence>
<evidence type="ECO:0000313" key="2">
    <source>
        <dbReference type="EMBL" id="GEN06431.1"/>
    </source>
</evidence>
<dbReference type="STRING" id="1334629.MFUL124B02_33575"/>
<reference evidence="2 5" key="2">
    <citation type="submission" date="2019-07" db="EMBL/GenBank/DDBJ databases">
        <title>Whole genome shotgun sequence of Myxococcus fulvus NBRC 100333.</title>
        <authorList>
            <person name="Hosoyama A."/>
            <person name="Uohara A."/>
            <person name="Ohji S."/>
            <person name="Ichikawa N."/>
        </authorList>
    </citation>
    <scope>NUCLEOTIDE SEQUENCE [LARGE SCALE GENOMIC DNA]</scope>
    <source>
        <strain evidence="2 5">NBRC 100333</strain>
    </source>
</reference>
<dbReference type="Proteomes" id="UP000321514">
    <property type="component" value="Unassembled WGS sequence"/>
</dbReference>
<dbReference type="OrthoDB" id="5508611at2"/>
<sequence length="306" mass="34776">MRKLPLVLMTAGLLLVVLLAGPPRAPLYLGDRPVLPRAGFLKALFKAQLGLVADYFWILTINRVGTARKISEYRDIYYYADLTTDLDPRFAKVYTFAGITIPIHLGREEYANVEESSRILRKGMVNTPEDKRIHFQLAYNLMFFERKYREAAAIIEELAKEPGAPEWYSGLATRLYAQSGDFDTSLGLAQALRDSAEDDETRAYYERRVNEILQERLLQQLDTAIQRHQQREGRLPASLEALVSSGDLRELPADPLGGKLFLGEDGRSYSTAARFRLEIIYDEKTEDGDRLVPKPLDSKNHDAQPH</sequence>
<feature type="region of interest" description="Disordered" evidence="1">
    <location>
        <begin position="287"/>
        <end position="306"/>
    </location>
</feature>
<dbReference type="RefSeq" id="WP_083559726.1">
    <property type="nucleotide sequence ID" value="NZ_BJXR01000016.1"/>
</dbReference>
<gene>
    <name evidence="2" type="ORF">MFU01_14680</name>
    <name evidence="3" type="ORF">SAMN05443572_102458</name>
</gene>
<keyword evidence="4" id="KW-1185">Reference proteome</keyword>
<protein>
    <submittedName>
        <fullName evidence="2">Uncharacterized protein</fullName>
    </submittedName>
</protein>
<evidence type="ECO:0000256" key="1">
    <source>
        <dbReference type="SAM" id="MobiDB-lite"/>
    </source>
</evidence>
<accession>A0A511SX06</accession>
<comment type="caution">
    <text evidence="2">The sequence shown here is derived from an EMBL/GenBank/DDBJ whole genome shotgun (WGS) entry which is preliminary data.</text>
</comment>
<dbReference type="AlphaFoldDB" id="A0A511SX06"/>
<evidence type="ECO:0000313" key="3">
    <source>
        <dbReference type="EMBL" id="SET48859.1"/>
    </source>
</evidence>